<accession>A0A4Y7XG75</accession>
<protein>
    <recommendedName>
        <fullName evidence="5">Nucleotide exchange factor GrpE</fullName>
    </recommendedName>
</protein>
<reference evidence="3 4" key="1">
    <citation type="submission" date="2019-03" db="EMBL/GenBank/DDBJ databases">
        <title>Alkanindiges illinoisensis: a potential pathogenic isolated from ascites of a gastric cancer patient with abdominal metastasis.</title>
        <authorList>
            <person name="Hu X."/>
            <person name="Yang B."/>
            <person name="Yan X."/>
            <person name="Lin L."/>
            <person name="Zhao H."/>
            <person name="Zhou F."/>
            <person name="Su B."/>
            <person name="Chen J."/>
            <person name="Rui Y."/>
            <person name="Wang Q."/>
            <person name="Zheng L."/>
        </authorList>
    </citation>
    <scope>NUCLEOTIDE SEQUENCE [LARGE SCALE GENOMIC DNA]</scope>
    <source>
        <strain evidence="3 4">NFYY 23406</strain>
    </source>
</reference>
<evidence type="ECO:0000313" key="4">
    <source>
        <dbReference type="Proteomes" id="UP000297834"/>
    </source>
</evidence>
<feature type="coiled-coil region" evidence="1">
    <location>
        <begin position="23"/>
        <end position="106"/>
    </location>
</feature>
<dbReference type="Proteomes" id="UP000297834">
    <property type="component" value="Unassembled WGS sequence"/>
</dbReference>
<feature type="transmembrane region" description="Helical" evidence="2">
    <location>
        <begin position="113"/>
        <end position="133"/>
    </location>
</feature>
<evidence type="ECO:0000256" key="1">
    <source>
        <dbReference type="SAM" id="Coils"/>
    </source>
</evidence>
<proteinExistence type="predicted"/>
<name>A0A4Y7XG75_9GAMM</name>
<dbReference type="EMBL" id="SNTY01000003">
    <property type="protein sequence ID" value="TEU30861.1"/>
    <property type="molecule type" value="Genomic_DNA"/>
</dbReference>
<dbReference type="OrthoDB" id="7054487at2"/>
<dbReference type="AlphaFoldDB" id="A0A4Y7XG75"/>
<keyword evidence="2" id="KW-0472">Membrane</keyword>
<keyword evidence="2" id="KW-0812">Transmembrane</keyword>
<dbReference type="RefSeq" id="WP_134243041.1">
    <property type="nucleotide sequence ID" value="NZ_SNTY01000003.1"/>
</dbReference>
<keyword evidence="2" id="KW-1133">Transmembrane helix</keyword>
<evidence type="ECO:0008006" key="5">
    <source>
        <dbReference type="Google" id="ProtNLM"/>
    </source>
</evidence>
<keyword evidence="1" id="KW-0175">Coiled coil</keyword>
<keyword evidence="4" id="KW-1185">Reference proteome</keyword>
<evidence type="ECO:0000256" key="2">
    <source>
        <dbReference type="SAM" id="Phobius"/>
    </source>
</evidence>
<comment type="caution">
    <text evidence="3">The sequence shown here is derived from an EMBL/GenBank/DDBJ whole genome shotgun (WGS) entry which is preliminary data.</text>
</comment>
<gene>
    <name evidence="3" type="ORF">E2B99_00425</name>
</gene>
<organism evidence="3 4">
    <name type="scientific">Alkanindiges illinoisensis</name>
    <dbReference type="NCBI Taxonomy" id="197183"/>
    <lineage>
        <taxon>Bacteria</taxon>
        <taxon>Pseudomonadati</taxon>
        <taxon>Pseudomonadota</taxon>
        <taxon>Gammaproteobacteria</taxon>
        <taxon>Moraxellales</taxon>
        <taxon>Moraxellaceae</taxon>
        <taxon>Alkanindiges</taxon>
    </lineage>
</organism>
<evidence type="ECO:0000313" key="3">
    <source>
        <dbReference type="EMBL" id="TEU30861.1"/>
    </source>
</evidence>
<sequence length="300" mass="34001">MNTAYAAPTQPPETMQKELNAKIAVLNNTDKQIRLRLEKLQQDISQQQKQHRAELFQQQQIIEQLTLQQHTLEQDLSAALKQQTALSQAIQTLEKTTAQKNEQLNQSISQRTLFSIFALLLLLLLISAGYWHIRKRHHASEQTLSTQVQTVLSSVRQSEESIVKVDTELAERFNEFMVTLKKQQSAPSLVNKEPDHSLPLKLADEIHRMSKRLAALPVETKGLKPLSKSLERLQAELAEQGYEMIDYTGTTYSENMSVKARFVPSDELDVGQSVITKVVTPQVNFNDVMIRMADVEVSVG</sequence>